<dbReference type="GO" id="GO:0004806">
    <property type="term" value="F:triacylglycerol lipase activity"/>
    <property type="evidence" value="ECO:0007669"/>
    <property type="project" value="TreeGrafter"/>
</dbReference>
<dbReference type="InterPro" id="IPR036291">
    <property type="entry name" value="NAD(P)-bd_dom_sf"/>
</dbReference>
<protein>
    <submittedName>
        <fullName evidence="3">CYFA0S25e00342g1_1</fullName>
    </submittedName>
</protein>
<dbReference type="GO" id="GO:0019433">
    <property type="term" value="P:triglyceride catabolic process"/>
    <property type="evidence" value="ECO:0007669"/>
    <property type="project" value="TreeGrafter"/>
</dbReference>
<dbReference type="VEuPathDB" id="FungiDB:BON22_1048"/>
<evidence type="ECO:0000256" key="1">
    <source>
        <dbReference type="ARBA" id="ARBA00006484"/>
    </source>
</evidence>
<dbReference type="Pfam" id="PF00106">
    <property type="entry name" value="adh_short"/>
    <property type="match status" value="1"/>
</dbReference>
<proteinExistence type="inferred from homology"/>
<keyword evidence="2" id="KW-0560">Oxidoreductase</keyword>
<name>A0A061B9N6_CYBFA</name>
<reference evidence="3" key="1">
    <citation type="journal article" date="2014" name="Genome Announc.">
        <title>Genome sequence of the yeast Cyberlindnera fabianii (Hansenula fabianii).</title>
        <authorList>
            <person name="Freel K.C."/>
            <person name="Sarilar V."/>
            <person name="Neuveglise C."/>
            <person name="Devillers H."/>
            <person name="Friedrich A."/>
            <person name="Schacherer J."/>
        </authorList>
    </citation>
    <scope>NUCLEOTIDE SEQUENCE</scope>
    <source>
        <strain evidence="3">YJS4271</strain>
    </source>
</reference>
<dbReference type="AlphaFoldDB" id="A0A061B9N6"/>
<dbReference type="PhylomeDB" id="A0A061B9N6"/>
<dbReference type="PRINTS" id="PR00081">
    <property type="entry name" value="GDHRDH"/>
</dbReference>
<dbReference type="GO" id="GO:0000140">
    <property type="term" value="F:acylglycerone-phosphate reductase (NADP+) activity"/>
    <property type="evidence" value="ECO:0007669"/>
    <property type="project" value="TreeGrafter"/>
</dbReference>
<dbReference type="GO" id="GO:0005783">
    <property type="term" value="C:endoplasmic reticulum"/>
    <property type="evidence" value="ECO:0007669"/>
    <property type="project" value="TreeGrafter"/>
</dbReference>
<dbReference type="Gene3D" id="3.40.50.720">
    <property type="entry name" value="NAD(P)-binding Rossmann-like Domain"/>
    <property type="match status" value="1"/>
</dbReference>
<organism evidence="3">
    <name type="scientific">Cyberlindnera fabianii</name>
    <name type="common">Yeast</name>
    <name type="synonym">Hansenula fabianii</name>
    <dbReference type="NCBI Taxonomy" id="36022"/>
    <lineage>
        <taxon>Eukaryota</taxon>
        <taxon>Fungi</taxon>
        <taxon>Dikarya</taxon>
        <taxon>Ascomycota</taxon>
        <taxon>Saccharomycotina</taxon>
        <taxon>Saccharomycetes</taxon>
        <taxon>Phaffomycetales</taxon>
        <taxon>Phaffomycetaceae</taxon>
        <taxon>Cyberlindnera</taxon>
    </lineage>
</organism>
<evidence type="ECO:0000313" key="3">
    <source>
        <dbReference type="EMBL" id="CDR46654.1"/>
    </source>
</evidence>
<dbReference type="PANTHER" id="PTHR44169:SF6">
    <property type="entry name" value="NADPH-DEPENDENT 1-ACYLDIHYDROXYACETONE PHOSPHATE REDUCTASE"/>
    <property type="match status" value="1"/>
</dbReference>
<comment type="similarity">
    <text evidence="1">Belongs to the short-chain dehydrogenases/reductases (SDR) family.</text>
</comment>
<dbReference type="GO" id="GO:0006654">
    <property type="term" value="P:phosphatidic acid biosynthetic process"/>
    <property type="evidence" value="ECO:0007669"/>
    <property type="project" value="TreeGrafter"/>
</dbReference>
<sequence length="283" mass="31328">MTKTVLIVGASSGIGYGLAREFCLRGYKVYAGSRNVSKMDPLKELGCFTFSLDITSKESIDNAKELILKDNGGIIDILYLNAGITAKGTLFDIDMDLVESCFRTNVFGPLMVLQSFHKLLVDQESTVVFTSSIVLHTQAPFLYPYTASKTSFDLLARQLAVEAGKLGIKIVNIRTGAIESEIWAAPYVPPKGSIYYIDGESIGESISPNKTPADIYSKRVVSDIERAISKQRVYTCVYRGAKSWMAWFVGQLPFVSVYMPLILRVTKLTSLFDSINKRLRVGK</sequence>
<evidence type="ECO:0000256" key="2">
    <source>
        <dbReference type="ARBA" id="ARBA00023002"/>
    </source>
</evidence>
<dbReference type="SUPFAM" id="SSF51735">
    <property type="entry name" value="NAD(P)-binding Rossmann-fold domains"/>
    <property type="match status" value="1"/>
</dbReference>
<dbReference type="PANTHER" id="PTHR44169">
    <property type="entry name" value="NADPH-DEPENDENT 1-ACYLDIHYDROXYACETONE PHOSPHATE REDUCTASE"/>
    <property type="match status" value="1"/>
</dbReference>
<gene>
    <name evidence="3" type="ORF">CYFA0S_25e00342g</name>
</gene>
<dbReference type="InterPro" id="IPR002347">
    <property type="entry name" value="SDR_fam"/>
</dbReference>
<dbReference type="OrthoDB" id="2102561at2759"/>
<accession>A0A061B9N6</accession>
<dbReference type="GO" id="GO:0005811">
    <property type="term" value="C:lipid droplet"/>
    <property type="evidence" value="ECO:0007669"/>
    <property type="project" value="TreeGrafter"/>
</dbReference>
<dbReference type="EMBL" id="LK052910">
    <property type="protein sequence ID" value="CDR46654.1"/>
    <property type="molecule type" value="Genomic_DNA"/>
</dbReference>